<dbReference type="GO" id="GO:0000981">
    <property type="term" value="F:DNA-binding transcription factor activity, RNA polymerase II-specific"/>
    <property type="evidence" value="ECO:0007669"/>
    <property type="project" value="TreeGrafter"/>
</dbReference>
<evidence type="ECO:0000256" key="9">
    <source>
        <dbReference type="PROSITE-ProRule" id="PRU00042"/>
    </source>
</evidence>
<dbReference type="SMART" id="SM00355">
    <property type="entry name" value="ZnF_C2H2"/>
    <property type="match status" value="2"/>
</dbReference>
<reference evidence="12 13" key="1">
    <citation type="submission" date="2016-08" db="EMBL/GenBank/DDBJ databases">
        <title>Whole genome shotgun sequence of Pichia membranifaciens KS47-1.</title>
        <authorList>
            <person name="Konishi M."/>
            <person name="Ishida M."/>
            <person name="Arakawa T."/>
            <person name="Kato Y."/>
            <person name="Horiuchi J."/>
        </authorList>
    </citation>
    <scope>NUCLEOTIDE SEQUENCE [LARGE SCALE GENOMIC DNA]</scope>
    <source>
        <strain evidence="12 13">KS47-1</strain>
    </source>
</reference>
<feature type="domain" description="C2H2-type" evidence="11">
    <location>
        <begin position="354"/>
        <end position="381"/>
    </location>
</feature>
<evidence type="ECO:0000259" key="11">
    <source>
        <dbReference type="PROSITE" id="PS50157"/>
    </source>
</evidence>
<dbReference type="FunFam" id="3.30.160.60:FF:002218">
    <property type="entry name" value="Transcriptional regulator CRZ1"/>
    <property type="match status" value="1"/>
</dbReference>
<dbReference type="GO" id="GO:0000978">
    <property type="term" value="F:RNA polymerase II cis-regulatory region sequence-specific DNA binding"/>
    <property type="evidence" value="ECO:0007669"/>
    <property type="project" value="TreeGrafter"/>
</dbReference>
<dbReference type="PANTHER" id="PTHR24388">
    <property type="entry name" value="ZINC FINGER PROTEIN"/>
    <property type="match status" value="1"/>
</dbReference>
<keyword evidence="7" id="KW-0804">Transcription</keyword>
<dbReference type="InterPro" id="IPR036236">
    <property type="entry name" value="Znf_C2H2_sf"/>
</dbReference>
<evidence type="ECO:0000256" key="3">
    <source>
        <dbReference type="ARBA" id="ARBA00022737"/>
    </source>
</evidence>
<feature type="compositionally biased region" description="Low complexity" evidence="10">
    <location>
        <begin position="268"/>
        <end position="282"/>
    </location>
</feature>
<feature type="compositionally biased region" description="Acidic residues" evidence="10">
    <location>
        <begin position="311"/>
        <end position="320"/>
    </location>
</feature>
<dbReference type="EMBL" id="BDGI01000054">
    <property type="protein sequence ID" value="GAV27997.1"/>
    <property type="molecule type" value="Genomic_DNA"/>
</dbReference>
<dbReference type="GO" id="GO:0071468">
    <property type="term" value="P:cellular response to acidic pH"/>
    <property type="evidence" value="ECO:0007669"/>
    <property type="project" value="UniProtKB-ARBA"/>
</dbReference>
<feature type="compositionally biased region" description="Low complexity" evidence="10">
    <location>
        <begin position="234"/>
        <end position="243"/>
    </location>
</feature>
<feature type="region of interest" description="Disordered" evidence="10">
    <location>
        <begin position="463"/>
        <end position="485"/>
    </location>
</feature>
<dbReference type="Pfam" id="PF00096">
    <property type="entry name" value="zf-C2H2"/>
    <property type="match status" value="1"/>
</dbReference>
<dbReference type="SUPFAM" id="SSF57667">
    <property type="entry name" value="beta-beta-alpha zinc fingers"/>
    <property type="match status" value="1"/>
</dbReference>
<comment type="caution">
    <text evidence="12">The sequence shown here is derived from an EMBL/GenBank/DDBJ whole genome shotgun (WGS) entry which is preliminary data.</text>
</comment>
<accession>A0A1Q2YEK8</accession>
<keyword evidence="3" id="KW-0677">Repeat</keyword>
<evidence type="ECO:0000256" key="4">
    <source>
        <dbReference type="ARBA" id="ARBA00022771"/>
    </source>
</evidence>
<keyword evidence="6" id="KW-0805">Transcription regulation</keyword>
<evidence type="ECO:0000256" key="8">
    <source>
        <dbReference type="ARBA" id="ARBA00023242"/>
    </source>
</evidence>
<keyword evidence="5" id="KW-0862">Zinc</keyword>
<evidence type="ECO:0000256" key="7">
    <source>
        <dbReference type="ARBA" id="ARBA00023163"/>
    </source>
</evidence>
<dbReference type="PROSITE" id="PS50157">
    <property type="entry name" value="ZINC_FINGER_C2H2_2"/>
    <property type="match status" value="2"/>
</dbReference>
<organism evidence="12 13">
    <name type="scientific">Pichia membranifaciens</name>
    <dbReference type="NCBI Taxonomy" id="4926"/>
    <lineage>
        <taxon>Eukaryota</taxon>
        <taxon>Fungi</taxon>
        <taxon>Dikarya</taxon>
        <taxon>Ascomycota</taxon>
        <taxon>Saccharomycotina</taxon>
        <taxon>Pichiomycetes</taxon>
        <taxon>Pichiales</taxon>
        <taxon>Pichiaceae</taxon>
        <taxon>Pichia</taxon>
    </lineage>
</organism>
<keyword evidence="8" id="KW-0539">Nucleus</keyword>
<evidence type="ECO:0000256" key="5">
    <source>
        <dbReference type="ARBA" id="ARBA00022833"/>
    </source>
</evidence>
<dbReference type="AlphaFoldDB" id="A0A1Q2YEK8"/>
<protein>
    <recommendedName>
        <fullName evidence="11">C2H2-type domain-containing protein</fullName>
    </recommendedName>
</protein>
<dbReference type="GO" id="GO:0071248">
    <property type="term" value="P:cellular response to metal ion"/>
    <property type="evidence" value="ECO:0007669"/>
    <property type="project" value="UniProtKB-ARBA"/>
</dbReference>
<comment type="subcellular location">
    <subcellularLocation>
        <location evidence="1">Nucleus</location>
    </subcellularLocation>
</comment>
<dbReference type="InterPro" id="IPR050527">
    <property type="entry name" value="Snail/Krueppel_Znf"/>
</dbReference>
<dbReference type="InterPro" id="IPR013087">
    <property type="entry name" value="Znf_C2H2_type"/>
</dbReference>
<dbReference type="FunFam" id="3.30.160.60:FF:000181">
    <property type="entry name" value="C2H2 type zinc finger protein"/>
    <property type="match status" value="1"/>
</dbReference>
<sequence length="485" mass="54403">MSSLNIGQQYPNDIQFPNYTEGDGVKDYGFSDIHKPQLEITDSAVAENSTQYLDFFNTIFEGGPNRVPSLFSSNTNTDTNQISLSPVSKSATVETNKDLYTTSMFSNAAKNPKYFTPGFETNRKPAVQSVALGPEIKIEDTDFFGLSPHQLDDAISSLVPLPNEKAEKFDESGSPISTPQFYRNFTPSLGVGSNPVSSRNSTDEIYQVPLLTVPGSQEHQQMRLGRQRLHSESRSSSVSSRSRSMSRSRLRVTTGDANHPDPNIFNRSPSSSSRVSFQSDASNSEWENSPTLSPGGVPTSLDNDCYLSSDVGEDEGGENDDEERKYVCDICGKDFTRPYNLKSHLRTHTNERPYACRKCGKRFARQHDRKRHEDLHSGEKRFQCRGTLEGLDSDGKSTEWGCNKRFARTDALRRHFWTDNGKMCIRPYVVECIGEGSGEEWENQCVKLAMENAVALMKANEPVLTKDEEKAARSRQKRGRPRKEH</sequence>
<dbReference type="PROSITE" id="PS00028">
    <property type="entry name" value="ZINC_FINGER_C2H2_1"/>
    <property type="match status" value="2"/>
</dbReference>
<evidence type="ECO:0000256" key="2">
    <source>
        <dbReference type="ARBA" id="ARBA00022723"/>
    </source>
</evidence>
<dbReference type="GO" id="GO:0005634">
    <property type="term" value="C:nucleus"/>
    <property type="evidence" value="ECO:0007669"/>
    <property type="project" value="UniProtKB-SubCell"/>
</dbReference>
<keyword evidence="2" id="KW-0479">Metal-binding</keyword>
<feature type="compositionally biased region" description="Basic residues" evidence="10">
    <location>
        <begin position="473"/>
        <end position="485"/>
    </location>
</feature>
<evidence type="ECO:0000256" key="10">
    <source>
        <dbReference type="SAM" id="MobiDB-lite"/>
    </source>
</evidence>
<dbReference type="Gene3D" id="3.30.160.60">
    <property type="entry name" value="Classic Zinc Finger"/>
    <property type="match status" value="3"/>
</dbReference>
<evidence type="ECO:0000256" key="6">
    <source>
        <dbReference type="ARBA" id="ARBA00023015"/>
    </source>
</evidence>
<proteinExistence type="predicted"/>
<dbReference type="GO" id="GO:0008270">
    <property type="term" value="F:zinc ion binding"/>
    <property type="evidence" value="ECO:0007669"/>
    <property type="project" value="UniProtKB-KW"/>
</dbReference>
<dbReference type="PANTHER" id="PTHR24388:SF54">
    <property type="entry name" value="PROTEIN ESCARGOT"/>
    <property type="match status" value="1"/>
</dbReference>
<dbReference type="Proteomes" id="UP000186136">
    <property type="component" value="Unassembled WGS sequence"/>
</dbReference>
<evidence type="ECO:0000313" key="12">
    <source>
        <dbReference type="EMBL" id="GAV27997.1"/>
    </source>
</evidence>
<keyword evidence="13" id="KW-1185">Reference proteome</keyword>
<feature type="domain" description="C2H2-type" evidence="11">
    <location>
        <begin position="326"/>
        <end position="353"/>
    </location>
</feature>
<feature type="region of interest" description="Disordered" evidence="10">
    <location>
        <begin position="211"/>
        <end position="320"/>
    </location>
</feature>
<dbReference type="GO" id="GO:0033554">
    <property type="term" value="P:cellular response to stress"/>
    <property type="evidence" value="ECO:0007669"/>
    <property type="project" value="UniProtKB-ARBA"/>
</dbReference>
<keyword evidence="4 9" id="KW-0863">Zinc-finger</keyword>
<feature type="compositionally biased region" description="Polar residues" evidence="10">
    <location>
        <begin position="283"/>
        <end position="292"/>
    </location>
</feature>
<name>A0A1Q2YEK8_9ASCO</name>
<gene>
    <name evidence="12" type="ORF">PMKS-001465</name>
</gene>
<evidence type="ECO:0000256" key="1">
    <source>
        <dbReference type="ARBA" id="ARBA00004123"/>
    </source>
</evidence>
<dbReference type="OrthoDB" id="8117402at2759"/>
<evidence type="ECO:0000313" key="13">
    <source>
        <dbReference type="Proteomes" id="UP000186136"/>
    </source>
</evidence>